<name>A0A915IGN2_ROMCU</name>
<accession>A0A915IGN2</accession>
<proteinExistence type="predicted"/>
<sequence>MCKQINSANKQCKQENYKKYTSVNKKRKSVGQIAIGVREMRLQFDGPSTQAKFPCTTACVGAKAKALK</sequence>
<protein>
    <submittedName>
        <fullName evidence="2">Uncharacterized protein</fullName>
    </submittedName>
</protein>
<dbReference type="WBParaSite" id="nRc.2.0.1.t12969-RA">
    <property type="protein sequence ID" value="nRc.2.0.1.t12969-RA"/>
    <property type="gene ID" value="nRc.2.0.1.g12969"/>
</dbReference>
<evidence type="ECO:0000313" key="2">
    <source>
        <dbReference type="WBParaSite" id="nRc.2.0.1.t12969-RA"/>
    </source>
</evidence>
<keyword evidence="1" id="KW-1185">Reference proteome</keyword>
<dbReference type="AlphaFoldDB" id="A0A915IGN2"/>
<evidence type="ECO:0000313" key="1">
    <source>
        <dbReference type="Proteomes" id="UP000887565"/>
    </source>
</evidence>
<reference evidence="2" key="1">
    <citation type="submission" date="2022-11" db="UniProtKB">
        <authorList>
            <consortium name="WormBaseParasite"/>
        </authorList>
    </citation>
    <scope>IDENTIFICATION</scope>
</reference>
<organism evidence="1 2">
    <name type="scientific">Romanomermis culicivorax</name>
    <name type="common">Nematode worm</name>
    <dbReference type="NCBI Taxonomy" id="13658"/>
    <lineage>
        <taxon>Eukaryota</taxon>
        <taxon>Metazoa</taxon>
        <taxon>Ecdysozoa</taxon>
        <taxon>Nematoda</taxon>
        <taxon>Enoplea</taxon>
        <taxon>Dorylaimia</taxon>
        <taxon>Mermithida</taxon>
        <taxon>Mermithoidea</taxon>
        <taxon>Mermithidae</taxon>
        <taxon>Romanomermis</taxon>
    </lineage>
</organism>
<dbReference type="Proteomes" id="UP000887565">
    <property type="component" value="Unplaced"/>
</dbReference>